<comment type="caution">
    <text evidence="15">The sequence shown here is derived from an EMBL/GenBank/DDBJ whole genome shotgun (WGS) entry which is preliminary data.</text>
</comment>
<feature type="transmembrane region" description="Helical" evidence="13">
    <location>
        <begin position="190"/>
        <end position="209"/>
    </location>
</feature>
<dbReference type="GO" id="GO:0030322">
    <property type="term" value="P:stabilization of membrane potential"/>
    <property type="evidence" value="ECO:0007669"/>
    <property type="project" value="TreeGrafter"/>
</dbReference>
<dbReference type="Proteomes" id="UP000318571">
    <property type="component" value="Chromosome 2"/>
</dbReference>
<evidence type="ECO:0000256" key="5">
    <source>
        <dbReference type="ARBA" id="ARBA00022692"/>
    </source>
</evidence>
<dbReference type="PANTHER" id="PTHR11003:SF291">
    <property type="entry name" value="IP11374P"/>
    <property type="match status" value="1"/>
</dbReference>
<dbReference type="InterPro" id="IPR013099">
    <property type="entry name" value="K_chnl_dom"/>
</dbReference>
<evidence type="ECO:0000256" key="1">
    <source>
        <dbReference type="ARBA" id="ARBA00004141"/>
    </source>
</evidence>
<dbReference type="PANTHER" id="PTHR11003">
    <property type="entry name" value="POTASSIUM CHANNEL, SUBFAMILY K"/>
    <property type="match status" value="1"/>
</dbReference>
<dbReference type="SUPFAM" id="SSF81324">
    <property type="entry name" value="Voltage-gated potassium channels"/>
    <property type="match status" value="2"/>
</dbReference>
<keyword evidence="6" id="KW-0631">Potassium channel</keyword>
<evidence type="ECO:0000256" key="8">
    <source>
        <dbReference type="ARBA" id="ARBA00022989"/>
    </source>
</evidence>
<feature type="transmembrane region" description="Helical" evidence="13">
    <location>
        <begin position="78"/>
        <end position="96"/>
    </location>
</feature>
<evidence type="ECO:0000256" key="7">
    <source>
        <dbReference type="ARBA" id="ARBA00022958"/>
    </source>
</evidence>
<comment type="subcellular location">
    <subcellularLocation>
        <location evidence="1">Membrane</location>
        <topology evidence="1">Multi-pass membrane protein</topology>
    </subcellularLocation>
</comment>
<name>A0A553PC02_TIGCA</name>
<evidence type="ECO:0000256" key="13">
    <source>
        <dbReference type="SAM" id="Phobius"/>
    </source>
</evidence>
<comment type="similarity">
    <text evidence="2 12">Belongs to the two pore domain potassium channel (TC 1.A.1.8) family.</text>
</comment>
<dbReference type="Gene3D" id="1.10.287.70">
    <property type="match status" value="1"/>
</dbReference>
<organism evidence="15 16">
    <name type="scientific">Tigriopus californicus</name>
    <name type="common">Marine copepod</name>
    <dbReference type="NCBI Taxonomy" id="6832"/>
    <lineage>
        <taxon>Eukaryota</taxon>
        <taxon>Metazoa</taxon>
        <taxon>Ecdysozoa</taxon>
        <taxon>Arthropoda</taxon>
        <taxon>Crustacea</taxon>
        <taxon>Multicrustacea</taxon>
        <taxon>Hexanauplia</taxon>
        <taxon>Copepoda</taxon>
        <taxon>Harpacticoida</taxon>
        <taxon>Harpacticidae</taxon>
        <taxon>Tigriopus</taxon>
    </lineage>
</organism>
<evidence type="ECO:0000256" key="4">
    <source>
        <dbReference type="ARBA" id="ARBA00022538"/>
    </source>
</evidence>
<evidence type="ECO:0000256" key="3">
    <source>
        <dbReference type="ARBA" id="ARBA00022448"/>
    </source>
</evidence>
<dbReference type="GO" id="GO:0022841">
    <property type="term" value="F:potassium ion leak channel activity"/>
    <property type="evidence" value="ECO:0007669"/>
    <property type="project" value="TreeGrafter"/>
</dbReference>
<feature type="domain" description="Potassium channel" evidence="14">
    <location>
        <begin position="168"/>
        <end position="233"/>
    </location>
</feature>
<evidence type="ECO:0000256" key="9">
    <source>
        <dbReference type="ARBA" id="ARBA00023065"/>
    </source>
</evidence>
<dbReference type="STRING" id="6832.A0A553PC02"/>
<feature type="transmembrane region" description="Helical" evidence="13">
    <location>
        <begin position="215"/>
        <end position="234"/>
    </location>
</feature>
<dbReference type="AlphaFoldDB" id="A0A553PC02"/>
<evidence type="ECO:0000313" key="16">
    <source>
        <dbReference type="Proteomes" id="UP000318571"/>
    </source>
</evidence>
<evidence type="ECO:0000259" key="14">
    <source>
        <dbReference type="Pfam" id="PF07885"/>
    </source>
</evidence>
<feature type="transmembrane region" description="Helical" evidence="13">
    <location>
        <begin position="159"/>
        <end position="178"/>
    </location>
</feature>
<evidence type="ECO:0000313" key="15">
    <source>
        <dbReference type="EMBL" id="TRY75204.1"/>
    </source>
</evidence>
<reference evidence="15 16" key="1">
    <citation type="journal article" date="2018" name="Nat. Ecol. Evol.">
        <title>Genomic signatures of mitonuclear coevolution across populations of Tigriopus californicus.</title>
        <authorList>
            <person name="Barreto F.S."/>
            <person name="Watson E.T."/>
            <person name="Lima T.G."/>
            <person name="Willett C.S."/>
            <person name="Edmands S."/>
            <person name="Li W."/>
            <person name="Burton R.S."/>
        </authorList>
    </citation>
    <scope>NUCLEOTIDE SEQUENCE [LARGE SCALE GENOMIC DNA]</scope>
    <source>
        <strain evidence="15 16">San Diego</strain>
    </source>
</reference>
<evidence type="ECO:0000256" key="12">
    <source>
        <dbReference type="RuleBase" id="RU003857"/>
    </source>
</evidence>
<evidence type="ECO:0000256" key="6">
    <source>
        <dbReference type="ARBA" id="ARBA00022826"/>
    </source>
</evidence>
<keyword evidence="7" id="KW-0630">Potassium</keyword>
<accession>A0A553PC02</accession>
<evidence type="ECO:0000256" key="2">
    <source>
        <dbReference type="ARBA" id="ARBA00006666"/>
    </source>
</evidence>
<dbReference type="EMBL" id="VCGU01000005">
    <property type="protein sequence ID" value="TRY75204.1"/>
    <property type="molecule type" value="Genomic_DNA"/>
</dbReference>
<dbReference type="InterPro" id="IPR003092">
    <property type="entry name" value="2pore_dom_K_chnl_TASK"/>
</dbReference>
<dbReference type="OMA" id="WSYFHAF"/>
<keyword evidence="8 13" id="KW-1133">Transmembrane helix</keyword>
<keyword evidence="16" id="KW-1185">Reference proteome</keyword>
<dbReference type="PRINTS" id="PR01333">
    <property type="entry name" value="2POREKCHANEL"/>
</dbReference>
<keyword evidence="11 12" id="KW-0407">Ion channel</keyword>
<keyword evidence="9 12" id="KW-0406">Ion transport</keyword>
<keyword evidence="3 12" id="KW-0813">Transport</keyword>
<keyword evidence="10 13" id="KW-0472">Membrane</keyword>
<dbReference type="PRINTS" id="PR01095">
    <property type="entry name" value="TASKCHANNEL"/>
</dbReference>
<dbReference type="GO" id="GO:0005886">
    <property type="term" value="C:plasma membrane"/>
    <property type="evidence" value="ECO:0007669"/>
    <property type="project" value="TreeGrafter"/>
</dbReference>
<keyword evidence="4" id="KW-0633">Potassium transport</keyword>
<gene>
    <name evidence="15" type="ORF">TCAL_05030</name>
</gene>
<sequence length="395" mass="44105">MKKRNVRTLSLIIVTFTYLLIGAAVFDALEGPNNDRAFEALTEVKQNMMDKYNLTEADYRVLEVLMIEKKPHKSGPQWKFSGSFYYALVVLTLIGYGHSTPATTLGKAFTMGYAMAGIPMAMVMFQSMGERMNKFYSVIINKVRQWQGSHRTEATEFDLIVASGITSSIVTIMGALMYHTQEGWSLFDSMYYTFITLSTIGFGDFFHPYYVCCSFIFLLLGLACFASSVNLLVLRFMILSLEEDEQEDLVDQANILTLDGELMVATGALDPNGGGRRLFLPNQEMAATSERNLFAAANKADTTSVCSCTCYGRVGQSGQPVNATLGNVNLASETNRTNGFRGPTWRRSTARALGFVGRIFGCKENLQEFDDENFYDEETQSISNYARYAIKRASF</sequence>
<evidence type="ECO:0000256" key="11">
    <source>
        <dbReference type="ARBA" id="ARBA00023303"/>
    </source>
</evidence>
<dbReference type="Pfam" id="PF07885">
    <property type="entry name" value="Ion_trans_2"/>
    <property type="match status" value="2"/>
</dbReference>
<dbReference type="InterPro" id="IPR003280">
    <property type="entry name" value="2pore_dom_K_chnl"/>
</dbReference>
<protein>
    <recommendedName>
        <fullName evidence="14">Potassium channel domain-containing protein</fullName>
    </recommendedName>
</protein>
<proteinExistence type="inferred from homology"/>
<feature type="domain" description="Potassium channel" evidence="14">
    <location>
        <begin position="76"/>
        <end position="132"/>
    </location>
</feature>
<evidence type="ECO:0000256" key="10">
    <source>
        <dbReference type="ARBA" id="ARBA00023136"/>
    </source>
</evidence>
<dbReference type="GO" id="GO:0015271">
    <property type="term" value="F:outward rectifier potassium channel activity"/>
    <property type="evidence" value="ECO:0007669"/>
    <property type="project" value="TreeGrafter"/>
</dbReference>
<keyword evidence="5 12" id="KW-0812">Transmembrane</keyword>